<gene>
    <name evidence="2" type="primary">ORF155005</name>
</gene>
<feature type="region of interest" description="Disordered" evidence="1">
    <location>
        <begin position="46"/>
        <end position="68"/>
    </location>
</feature>
<feature type="non-terminal residue" evidence="2">
    <location>
        <position position="68"/>
    </location>
</feature>
<name>A0A0B7B1A2_9EUPU</name>
<dbReference type="AlphaFoldDB" id="A0A0B7B1A2"/>
<protein>
    <submittedName>
        <fullName evidence="2">Uncharacterized protein</fullName>
    </submittedName>
</protein>
<evidence type="ECO:0000256" key="1">
    <source>
        <dbReference type="SAM" id="MobiDB-lite"/>
    </source>
</evidence>
<accession>A0A0B7B1A2</accession>
<dbReference type="EMBL" id="HACG01039797">
    <property type="protein sequence ID" value="CEK86662.1"/>
    <property type="molecule type" value="Transcribed_RNA"/>
</dbReference>
<evidence type="ECO:0000313" key="2">
    <source>
        <dbReference type="EMBL" id="CEK86662.1"/>
    </source>
</evidence>
<reference evidence="2" key="1">
    <citation type="submission" date="2014-12" db="EMBL/GenBank/DDBJ databases">
        <title>Insight into the proteome of Arion vulgaris.</title>
        <authorList>
            <person name="Aradska J."/>
            <person name="Bulat T."/>
            <person name="Smidak R."/>
            <person name="Sarate P."/>
            <person name="Gangsoo J."/>
            <person name="Sialana F."/>
            <person name="Bilban M."/>
            <person name="Lubec G."/>
        </authorList>
    </citation>
    <scope>NUCLEOTIDE SEQUENCE</scope>
    <source>
        <tissue evidence="2">Skin</tissue>
    </source>
</reference>
<proteinExistence type="predicted"/>
<organism evidence="2">
    <name type="scientific">Arion vulgaris</name>
    <dbReference type="NCBI Taxonomy" id="1028688"/>
    <lineage>
        <taxon>Eukaryota</taxon>
        <taxon>Metazoa</taxon>
        <taxon>Spiralia</taxon>
        <taxon>Lophotrochozoa</taxon>
        <taxon>Mollusca</taxon>
        <taxon>Gastropoda</taxon>
        <taxon>Heterobranchia</taxon>
        <taxon>Euthyneura</taxon>
        <taxon>Panpulmonata</taxon>
        <taxon>Eupulmonata</taxon>
        <taxon>Stylommatophora</taxon>
        <taxon>Helicina</taxon>
        <taxon>Arionoidea</taxon>
        <taxon>Arionidae</taxon>
        <taxon>Arion</taxon>
    </lineage>
</organism>
<sequence length="68" mass="8043">MLNGISPPACWGLKIIKGQISNKTLTLRSEEDTGHKYLFFNKKRVEERERGRERGRWRNGERERAGER</sequence>